<dbReference type="AlphaFoldDB" id="A0A0F9BJD5"/>
<name>A0A0F9BJD5_9ZZZZ</name>
<organism evidence="1">
    <name type="scientific">marine sediment metagenome</name>
    <dbReference type="NCBI Taxonomy" id="412755"/>
    <lineage>
        <taxon>unclassified sequences</taxon>
        <taxon>metagenomes</taxon>
        <taxon>ecological metagenomes</taxon>
    </lineage>
</organism>
<dbReference type="EMBL" id="LAZR01040667">
    <property type="protein sequence ID" value="KKL13917.1"/>
    <property type="molecule type" value="Genomic_DNA"/>
</dbReference>
<sequence>MAVNWQGVYSVITTQFNANNAVNFASTVNDELNNEGVHGIIELVTADNKVAVTSLYNEASASHFDLTKFNLE</sequence>
<proteinExistence type="predicted"/>
<gene>
    <name evidence="1" type="ORF">LCGC14_2520980</name>
</gene>
<accession>A0A0F9BJD5</accession>
<protein>
    <submittedName>
        <fullName evidence="1">Uncharacterized protein</fullName>
    </submittedName>
</protein>
<comment type="caution">
    <text evidence="1">The sequence shown here is derived from an EMBL/GenBank/DDBJ whole genome shotgun (WGS) entry which is preliminary data.</text>
</comment>
<evidence type="ECO:0000313" key="1">
    <source>
        <dbReference type="EMBL" id="KKL13917.1"/>
    </source>
</evidence>
<reference evidence="1" key="1">
    <citation type="journal article" date="2015" name="Nature">
        <title>Complex archaea that bridge the gap between prokaryotes and eukaryotes.</title>
        <authorList>
            <person name="Spang A."/>
            <person name="Saw J.H."/>
            <person name="Jorgensen S.L."/>
            <person name="Zaremba-Niedzwiedzka K."/>
            <person name="Martijn J."/>
            <person name="Lind A.E."/>
            <person name="van Eijk R."/>
            <person name="Schleper C."/>
            <person name="Guy L."/>
            <person name="Ettema T.J."/>
        </authorList>
    </citation>
    <scope>NUCLEOTIDE SEQUENCE</scope>
</reference>